<dbReference type="RefSeq" id="WP_039222515.1">
    <property type="nucleotide sequence ID" value="NZ_CM003350.1"/>
</dbReference>
<evidence type="ECO:0000256" key="5">
    <source>
        <dbReference type="SAM" id="Phobius"/>
    </source>
</evidence>
<dbReference type="EMBL" id="JENW01000167">
    <property type="protein sequence ID" value="KEI11449.1"/>
    <property type="molecule type" value="Genomic_DNA"/>
</dbReference>
<evidence type="ECO:0000256" key="3">
    <source>
        <dbReference type="ARBA" id="ARBA00022989"/>
    </source>
</evidence>
<dbReference type="AlphaFoldDB" id="A0AA40M4K3"/>
<keyword evidence="3 5" id="KW-1133">Transmembrane helix</keyword>
<dbReference type="GO" id="GO:0016020">
    <property type="term" value="C:membrane"/>
    <property type="evidence" value="ECO:0007669"/>
    <property type="project" value="UniProtKB-SubCell"/>
</dbReference>
<dbReference type="InterPro" id="IPR006480">
    <property type="entry name" value="Phage_holin_4_1"/>
</dbReference>
<keyword evidence="6" id="KW-0614">Plasmid</keyword>
<geneLocation type="plasmid" evidence="6 7">
    <name>p2Cn27606</name>
</geneLocation>
<keyword evidence="4 5" id="KW-0472">Membrane</keyword>
<evidence type="ECO:0000256" key="4">
    <source>
        <dbReference type="ARBA" id="ARBA00023136"/>
    </source>
</evidence>
<evidence type="ECO:0000256" key="1">
    <source>
        <dbReference type="ARBA" id="ARBA00004141"/>
    </source>
</evidence>
<comment type="subcellular location">
    <subcellularLocation>
        <location evidence="1">Membrane</location>
        <topology evidence="1">Multi-pass membrane protein</topology>
    </subcellularLocation>
</comment>
<proteinExistence type="predicted"/>
<protein>
    <submittedName>
        <fullName evidence="6">Toxin secretion/phage lysis holin</fullName>
    </submittedName>
</protein>
<accession>A0AA40M4K3</accession>
<sequence length="140" mass="15207">MKWDRITSSFVAGVGACVNHFLGGWDTILQTLMLLMMLDYITGIICAGKDKSLSSSAGFKGLCKKIIILIIVGVGVSVDNATGANGMIRSMLIFFYASMEGISILENATRAGVPVPKQLKETLVQLREGNKKEIHKEQDK</sequence>
<dbReference type="Proteomes" id="UP000027770">
    <property type="component" value="Plasmid p2Cn27606"/>
</dbReference>
<evidence type="ECO:0000313" key="7">
    <source>
        <dbReference type="Proteomes" id="UP000027770"/>
    </source>
</evidence>
<name>A0AA40M4K3_CLONO</name>
<keyword evidence="7" id="KW-1185">Reference proteome</keyword>
<evidence type="ECO:0000256" key="2">
    <source>
        <dbReference type="ARBA" id="ARBA00022692"/>
    </source>
</evidence>
<evidence type="ECO:0000313" key="6">
    <source>
        <dbReference type="EMBL" id="KEI11449.1"/>
    </source>
</evidence>
<feature type="transmembrane region" description="Helical" evidence="5">
    <location>
        <begin position="66"/>
        <end position="88"/>
    </location>
</feature>
<keyword evidence="2 5" id="KW-0812">Transmembrane</keyword>
<organism evidence="6 7">
    <name type="scientific">Clostridium novyi B str. ATCC 27606</name>
    <dbReference type="NCBI Taxonomy" id="1443123"/>
    <lineage>
        <taxon>Bacteria</taxon>
        <taxon>Bacillati</taxon>
        <taxon>Bacillota</taxon>
        <taxon>Clostridia</taxon>
        <taxon>Eubacteriales</taxon>
        <taxon>Clostridiaceae</taxon>
        <taxon>Clostridium</taxon>
    </lineage>
</organism>
<dbReference type="PROSITE" id="PS51257">
    <property type="entry name" value="PROKAR_LIPOPROTEIN"/>
    <property type="match status" value="1"/>
</dbReference>
<reference evidence="7" key="1">
    <citation type="journal article" date="2014" name="PLoS ONE">
        <title>Plasmidome interchange between Clostridium botulinum, Clostridium novyi and Clostridium haemolyticum converts strains of independent lineages into distinctly different pathogens.</title>
        <authorList>
            <person name="Skarin H."/>
            <person name="Segerman B."/>
        </authorList>
    </citation>
    <scope>NUCLEOTIDE SEQUENCE [LARGE SCALE GENOMIC DNA]</scope>
    <source>
        <strain evidence="7">ATCC 27606</strain>
    </source>
</reference>
<comment type="caution">
    <text evidence="6">The sequence shown here is derived from an EMBL/GenBank/DDBJ whole genome shotgun (WGS) entry which is preliminary data.</text>
</comment>
<dbReference type="Pfam" id="PF05105">
    <property type="entry name" value="Phage_holin_4_1"/>
    <property type="match status" value="1"/>
</dbReference>
<gene>
    <name evidence="6" type="ORF">Z959_p0012</name>
</gene>
<dbReference type="NCBIfam" id="TIGR01593">
    <property type="entry name" value="holin_tox_secr"/>
    <property type="match status" value="1"/>
</dbReference>